<name>J9GKJ6_9ZZZZ</name>
<protein>
    <submittedName>
        <fullName evidence="3">Extracellular solute-binding protein, family 3</fullName>
    </submittedName>
</protein>
<reference evidence="3" key="1">
    <citation type="journal article" date="2012" name="PLoS ONE">
        <title>Gene sets for utilization of primary and secondary nutrition supplies in the distal gut of endangered iberian lynx.</title>
        <authorList>
            <person name="Alcaide M."/>
            <person name="Messina E."/>
            <person name="Richter M."/>
            <person name="Bargiela R."/>
            <person name="Peplies J."/>
            <person name="Huws S.A."/>
            <person name="Newbold C.J."/>
            <person name="Golyshin P.N."/>
            <person name="Simon M.A."/>
            <person name="Lopez G."/>
            <person name="Yakimov M.M."/>
            <person name="Ferrer M."/>
        </authorList>
    </citation>
    <scope>NUCLEOTIDE SEQUENCE</scope>
</reference>
<dbReference type="Gene3D" id="3.40.190.10">
    <property type="entry name" value="Periplasmic binding protein-like II"/>
    <property type="match status" value="2"/>
</dbReference>
<dbReference type="AlphaFoldDB" id="J9GKJ6"/>
<feature type="domain" description="Solute-binding protein family 3/N-terminal" evidence="2">
    <location>
        <begin position="2"/>
        <end position="157"/>
    </location>
</feature>
<evidence type="ECO:0000256" key="1">
    <source>
        <dbReference type="ARBA" id="ARBA00022729"/>
    </source>
</evidence>
<proteinExistence type="predicted"/>
<gene>
    <name evidence="3" type="ORF">EVA_11699</name>
</gene>
<evidence type="ECO:0000259" key="2">
    <source>
        <dbReference type="Pfam" id="PF00497"/>
    </source>
</evidence>
<organism evidence="3">
    <name type="scientific">gut metagenome</name>
    <dbReference type="NCBI Taxonomy" id="749906"/>
    <lineage>
        <taxon>unclassified sequences</taxon>
        <taxon>metagenomes</taxon>
        <taxon>organismal metagenomes</taxon>
    </lineage>
</organism>
<dbReference type="EMBL" id="AMCI01003484">
    <property type="protein sequence ID" value="EJX00195.1"/>
    <property type="molecule type" value="Genomic_DNA"/>
</dbReference>
<evidence type="ECO:0000313" key="3">
    <source>
        <dbReference type="EMBL" id="EJX00195.1"/>
    </source>
</evidence>
<keyword evidence="1" id="KW-0732">Signal</keyword>
<dbReference type="InterPro" id="IPR001638">
    <property type="entry name" value="Solute-binding_3/MltF_N"/>
</dbReference>
<dbReference type="SUPFAM" id="SSF53850">
    <property type="entry name" value="Periplasmic binding protein-like II"/>
    <property type="match status" value="1"/>
</dbReference>
<sequence length="161" mass="18377">MPERRKVFAFSENYYRSRSFFITNKADFSPIHAVDANRLVIGVQQNTLQQRLVENDFHYQHAKILTYTSYSEIVAALKKGTINVMLTEGLPGYALLKSPEGRELMIAGNYPSIDASLTDACIAVHLDNRSLIPLINEALIQLQANGVYQRLLMRYFPDMNY</sequence>
<accession>J9GKJ6</accession>
<dbReference type="Pfam" id="PF00497">
    <property type="entry name" value="SBP_bac_3"/>
    <property type="match status" value="1"/>
</dbReference>
<comment type="caution">
    <text evidence="3">The sequence shown here is derived from an EMBL/GenBank/DDBJ whole genome shotgun (WGS) entry which is preliminary data.</text>
</comment>
<dbReference type="PANTHER" id="PTHR35936">
    <property type="entry name" value="MEMBRANE-BOUND LYTIC MUREIN TRANSGLYCOSYLASE F"/>
    <property type="match status" value="1"/>
</dbReference>
<dbReference type="PANTHER" id="PTHR35936:SF19">
    <property type="entry name" value="AMINO-ACID-BINDING PROTEIN YXEM-RELATED"/>
    <property type="match status" value="1"/>
</dbReference>